<dbReference type="AlphaFoldDB" id="A4V6Z3"/>
<evidence type="ECO:0000313" key="1">
    <source>
        <dbReference type="EMBL" id="CAM96304.1"/>
    </source>
</evidence>
<gene>
    <name evidence="1" type="ordered locus">pQBR0272</name>
</gene>
<protein>
    <submittedName>
        <fullName evidence="1">Uncharacterized protein</fullName>
    </submittedName>
</protein>
<proteinExistence type="predicted"/>
<geneLocation type="plasmid" evidence="1 2">
    <name>pQBR103</name>
</geneLocation>
<keyword evidence="1" id="KW-0614">Plasmid</keyword>
<sequence length="162" mass="18408">MMIKISVDLSRTTKTEYDIYMSSRLRTFLQNELANDLSGCEALVESSGGPHNVEPGTGKQKADPFEPDGVIGHQVRHAIEEYQRAFTYAHRRNWWHRTLCWLGSEDSLANELLVRETRAHAVAFSGQSSAHKMALERIVRINLRKAKKFGLISILTESNRLP</sequence>
<evidence type="ECO:0000313" key="2">
    <source>
        <dbReference type="Proteomes" id="UP000002332"/>
    </source>
</evidence>
<name>A4V6Z3_PSEFS</name>
<accession>A4V6Z3</accession>
<dbReference type="Proteomes" id="UP000002332">
    <property type="component" value="Plasmid pQBR103"/>
</dbReference>
<dbReference type="EMBL" id="AM235768">
    <property type="protein sequence ID" value="CAM96304.1"/>
    <property type="molecule type" value="Genomic_DNA"/>
</dbReference>
<reference evidence="1 2" key="1">
    <citation type="journal article" date="2007" name="ISME J.">
        <title>Sequence-based analysis of pQBR103; a representative of a unique, transfer-proficient mega plasmid resident in the microbial community of sugar beet.</title>
        <authorList>
            <person name="Tett A."/>
            <person name="Spiers A.J."/>
            <person name="Crossman L.C."/>
            <person name="Ager D."/>
            <person name="Ciric L."/>
            <person name="Dow J.M."/>
            <person name="Fry J.C."/>
            <person name="Harris D."/>
            <person name="Lilley A."/>
            <person name="Oliver A."/>
            <person name="Parkhill J."/>
            <person name="Quail M.A."/>
            <person name="Rainey P.B."/>
            <person name="Saunders N.J."/>
            <person name="Seeger K."/>
            <person name="Snyder L.A.S."/>
            <person name="Squares R."/>
            <person name="Thomas C.M."/>
            <person name="Turner S.L."/>
            <person name="Zhang X.-X."/>
            <person name="Field D."/>
            <person name="Bailey M.J."/>
        </authorList>
    </citation>
    <scope>NUCLEOTIDE SEQUENCE [LARGE SCALE GENOMIC DNA]</scope>
    <source>
        <strain evidence="1 2">SBW25</strain>
    </source>
</reference>
<organism evidence="1 2">
    <name type="scientific">Pseudomonas fluorescens (strain SBW25)</name>
    <dbReference type="NCBI Taxonomy" id="216595"/>
    <lineage>
        <taxon>Bacteria</taxon>
        <taxon>Pseudomonadati</taxon>
        <taxon>Pseudomonadota</taxon>
        <taxon>Gammaproteobacteria</taxon>
        <taxon>Pseudomonadales</taxon>
        <taxon>Pseudomonadaceae</taxon>
        <taxon>Pseudomonas</taxon>
    </lineage>
</organism>